<feature type="region of interest" description="Disordered" evidence="2">
    <location>
        <begin position="1"/>
        <end position="297"/>
    </location>
</feature>
<evidence type="ECO:0000313" key="4">
    <source>
        <dbReference type="EMBL" id="KAK8847481.1"/>
    </source>
</evidence>
<dbReference type="PANTHER" id="PTHR10763">
    <property type="entry name" value="CELL DIVISION CONTROL PROTEIN 6-RELATED"/>
    <property type="match status" value="1"/>
</dbReference>
<evidence type="ECO:0000259" key="3">
    <source>
        <dbReference type="SMART" id="SM00382"/>
    </source>
</evidence>
<feature type="compositionally biased region" description="Low complexity" evidence="2">
    <location>
        <begin position="34"/>
        <end position="47"/>
    </location>
</feature>
<dbReference type="Gene3D" id="1.10.8.60">
    <property type="match status" value="1"/>
</dbReference>
<dbReference type="Proteomes" id="UP001388673">
    <property type="component" value="Unassembled WGS sequence"/>
</dbReference>
<dbReference type="SMART" id="SM00382">
    <property type="entry name" value="AAA"/>
    <property type="match status" value="1"/>
</dbReference>
<feature type="compositionally biased region" description="Low complexity" evidence="2">
    <location>
        <begin position="262"/>
        <end position="271"/>
    </location>
</feature>
<dbReference type="InterPro" id="IPR003593">
    <property type="entry name" value="AAA+_ATPase"/>
</dbReference>
<dbReference type="PANTHER" id="PTHR10763:SF26">
    <property type="entry name" value="CELL DIVISION CONTROL PROTEIN 6 HOMOLOG"/>
    <property type="match status" value="1"/>
</dbReference>
<dbReference type="SUPFAM" id="SSF52540">
    <property type="entry name" value="P-loop containing nucleoside triphosphate hydrolases"/>
    <property type="match status" value="1"/>
</dbReference>
<dbReference type="Pfam" id="PF00004">
    <property type="entry name" value="AAA"/>
    <property type="match status" value="1"/>
</dbReference>
<name>A0AAW0YKM6_9TREE</name>
<dbReference type="InterPro" id="IPR027417">
    <property type="entry name" value="P-loop_NTPase"/>
</dbReference>
<dbReference type="FunFam" id="3.40.50.300:FF:003200">
    <property type="entry name" value="DNA clamp loader, putative"/>
    <property type="match status" value="1"/>
</dbReference>
<protein>
    <recommendedName>
        <fullName evidence="3">AAA+ ATPase domain-containing protein</fullName>
    </recommendedName>
</protein>
<dbReference type="GO" id="GO:0006270">
    <property type="term" value="P:DNA replication initiation"/>
    <property type="evidence" value="ECO:0007669"/>
    <property type="project" value="TreeGrafter"/>
</dbReference>
<dbReference type="GO" id="GO:0033314">
    <property type="term" value="P:mitotic DNA replication checkpoint signaling"/>
    <property type="evidence" value="ECO:0007669"/>
    <property type="project" value="TreeGrafter"/>
</dbReference>
<keyword evidence="1" id="KW-0235">DNA replication</keyword>
<comment type="caution">
    <text evidence="4">The sequence shown here is derived from an EMBL/GenBank/DDBJ whole genome shotgun (WGS) entry which is preliminary data.</text>
</comment>
<feature type="domain" description="AAA+ ATPase" evidence="3">
    <location>
        <begin position="410"/>
        <end position="545"/>
    </location>
</feature>
<feature type="compositionally biased region" description="Low complexity" evidence="2">
    <location>
        <begin position="221"/>
        <end position="250"/>
    </location>
</feature>
<evidence type="ECO:0000256" key="2">
    <source>
        <dbReference type="SAM" id="MobiDB-lite"/>
    </source>
</evidence>
<accession>A0AAW0YKM6</accession>
<gene>
    <name evidence="4" type="ORF">IAR55_005339</name>
</gene>
<dbReference type="GO" id="GO:0016887">
    <property type="term" value="F:ATP hydrolysis activity"/>
    <property type="evidence" value="ECO:0007669"/>
    <property type="project" value="InterPro"/>
</dbReference>
<dbReference type="GO" id="GO:0005634">
    <property type="term" value="C:nucleus"/>
    <property type="evidence" value="ECO:0007669"/>
    <property type="project" value="TreeGrafter"/>
</dbReference>
<feature type="compositionally biased region" description="Gly residues" evidence="2">
    <location>
        <begin position="154"/>
        <end position="177"/>
    </location>
</feature>
<feature type="compositionally biased region" description="Low complexity" evidence="2">
    <location>
        <begin position="89"/>
        <end position="110"/>
    </location>
</feature>
<reference evidence="4 5" key="1">
    <citation type="journal article" date="2024" name="bioRxiv">
        <title>Comparative genomics of Cryptococcus and Kwoniella reveals pathogenesis evolution and contrasting karyotype dynamics via intercentromeric recombination or chromosome fusion.</title>
        <authorList>
            <person name="Coelho M.A."/>
            <person name="David-Palma M."/>
            <person name="Shea T."/>
            <person name="Bowers K."/>
            <person name="McGinley-Smith S."/>
            <person name="Mohammad A.W."/>
            <person name="Gnirke A."/>
            <person name="Yurkov A.M."/>
            <person name="Nowrousian M."/>
            <person name="Sun S."/>
            <person name="Cuomo C.A."/>
            <person name="Heitman J."/>
        </authorList>
    </citation>
    <scope>NUCLEOTIDE SEQUENCE [LARGE SCALE GENOMIC DNA]</scope>
    <source>
        <strain evidence="4 5">CBS 13917</strain>
    </source>
</reference>
<dbReference type="InterPro" id="IPR003959">
    <property type="entry name" value="ATPase_AAA_core"/>
</dbReference>
<dbReference type="GeneID" id="92182597"/>
<feature type="compositionally biased region" description="Polar residues" evidence="2">
    <location>
        <begin position="134"/>
        <end position="147"/>
    </location>
</feature>
<feature type="compositionally biased region" description="Polar residues" evidence="2">
    <location>
        <begin position="48"/>
        <end position="65"/>
    </location>
</feature>
<dbReference type="GO" id="GO:0003688">
    <property type="term" value="F:DNA replication origin binding"/>
    <property type="evidence" value="ECO:0007669"/>
    <property type="project" value="TreeGrafter"/>
</dbReference>
<dbReference type="Gene3D" id="3.40.50.300">
    <property type="entry name" value="P-loop containing nucleotide triphosphate hydrolases"/>
    <property type="match status" value="1"/>
</dbReference>
<dbReference type="CDD" id="cd00009">
    <property type="entry name" value="AAA"/>
    <property type="match status" value="1"/>
</dbReference>
<evidence type="ECO:0000313" key="5">
    <source>
        <dbReference type="Proteomes" id="UP001388673"/>
    </source>
</evidence>
<sequence>MAGPTKRTRQEDEPPTPSSSSSSSSNPSTPTPTTPMTRNNSSTSNTTRRQATPSTRPILTRSAATQPPPPPPNGLSRSTSLFSISTRRTNFSLSSSASSSNLASTSLVGLGLPGPSPAPSSSGSSSGRGGMLLRTQSTPTIASPTQLKASTAAAGGGSGSTPKGGDGDMGLGGSGGRRFGKGKENIPPKKEDDREEGSSRKRLRVGSRGSYSGSAGGRGRSGSVASVRSETTGSGRHSSLAPSSSASSIGSWGGARLPSPSPSQASFSAQSVETATSADPLDLLKDDDVDDFDLDRTPTKARPVTRRMATGVFPPTPPPSSPSLREVDIDSAAARVGLIRMQTDRSESWEDTDVEMDGGDSKVKMNNYKQLKAFLRLSSTTAGATVDQSIVGRDEEKTLLRAYLTHNDEKDVGMYVSGPPGTGKTALVTALGRQMTMEGWKVVELGCMGLKLADVWRRIGEELQCGNSEKDVKEYISQDTVKIFIILDEVDSLMPPPPSIAPPATSHLLTKLFSLPLSSSTTKLVAISNTLDLTLRARLVLPDSLQPQVLPFKAYGATDMTSIINARLASASVDGVKVDPTAVVLLGRKVEAQNGDLRMCLGVLGSAVTLAEAEWIKKLSIAALSGEDKVVPMTKVAVGHIMKALTSYTQQLRAAAGSSTGGNVSATSKKIRSVQLQGKMVLMSMLVFLSRVRAGLNGCPAIGNGAVTPPTTPSKTPQTADITISNLYATYSHILSNVNSPFPPAAESDYRDLLGNLETLGLVSVASSGLMSRSHSASSRGKSGSAGKVELCVREEEVREGLGLLEGQSKGIAEEEVKRVWEREEGKVKRVKDKMAQASAVTEGSDCF</sequence>
<dbReference type="RefSeq" id="XP_066800999.1">
    <property type="nucleotide sequence ID" value="XM_066948431.1"/>
</dbReference>
<dbReference type="KEGG" id="kne:92182597"/>
<dbReference type="AlphaFoldDB" id="A0AAW0YKM6"/>
<evidence type="ECO:0000256" key="1">
    <source>
        <dbReference type="ARBA" id="ARBA00022705"/>
    </source>
</evidence>
<dbReference type="EMBL" id="JBCAWK010000010">
    <property type="protein sequence ID" value="KAK8847481.1"/>
    <property type="molecule type" value="Genomic_DNA"/>
</dbReference>
<keyword evidence="5" id="KW-1185">Reference proteome</keyword>
<dbReference type="GO" id="GO:0005524">
    <property type="term" value="F:ATP binding"/>
    <property type="evidence" value="ECO:0007669"/>
    <property type="project" value="InterPro"/>
</dbReference>
<feature type="compositionally biased region" description="Basic and acidic residues" evidence="2">
    <location>
        <begin position="181"/>
        <end position="199"/>
    </location>
</feature>
<organism evidence="4 5">
    <name type="scientific">Kwoniella newhampshirensis</name>
    <dbReference type="NCBI Taxonomy" id="1651941"/>
    <lineage>
        <taxon>Eukaryota</taxon>
        <taxon>Fungi</taxon>
        <taxon>Dikarya</taxon>
        <taxon>Basidiomycota</taxon>
        <taxon>Agaricomycotina</taxon>
        <taxon>Tremellomycetes</taxon>
        <taxon>Tremellales</taxon>
        <taxon>Cryptococcaceae</taxon>
        <taxon>Kwoniella</taxon>
    </lineage>
</organism>
<dbReference type="InterPro" id="IPR050311">
    <property type="entry name" value="ORC1/CDC6"/>
</dbReference>
<feature type="compositionally biased region" description="Low complexity" evidence="2">
    <location>
        <begin position="18"/>
        <end position="28"/>
    </location>
</feature>
<proteinExistence type="predicted"/>
<feature type="compositionally biased region" description="Polar residues" evidence="2">
    <location>
        <begin position="75"/>
        <end position="88"/>
    </location>
</feature>